<sequence length="122" mass="14247">MLLGKQLLEDYTNYKERTKPRDIESYKLGCFETSVFLTLGHRIPQVPLAIKNTLDVLDYSMVESQYFTCLRQAVKAALFDIIIRKDFKSLTEQQLIELLQKTGMDKLDYVPVIDMLKQHQSQ</sequence>
<evidence type="ECO:0000313" key="1">
    <source>
        <dbReference type="EMBL" id="CAB5226061.1"/>
    </source>
</evidence>
<dbReference type="EMBL" id="LR798356">
    <property type="protein sequence ID" value="CAB5226061.1"/>
    <property type="molecule type" value="Genomic_DNA"/>
</dbReference>
<name>A0A6J7XDY0_9CAUD</name>
<protein>
    <submittedName>
        <fullName evidence="1">Uncharacterized protein</fullName>
    </submittedName>
</protein>
<reference evidence="1" key="1">
    <citation type="submission" date="2020-05" db="EMBL/GenBank/DDBJ databases">
        <authorList>
            <person name="Chiriac C."/>
            <person name="Salcher M."/>
            <person name="Ghai R."/>
            <person name="Kavagutti S V."/>
        </authorList>
    </citation>
    <scope>NUCLEOTIDE SEQUENCE</scope>
</reference>
<organism evidence="1">
    <name type="scientific">uncultured Caudovirales phage</name>
    <dbReference type="NCBI Taxonomy" id="2100421"/>
    <lineage>
        <taxon>Viruses</taxon>
        <taxon>Duplodnaviria</taxon>
        <taxon>Heunggongvirae</taxon>
        <taxon>Uroviricota</taxon>
        <taxon>Caudoviricetes</taxon>
        <taxon>Peduoviridae</taxon>
        <taxon>Maltschvirus</taxon>
        <taxon>Maltschvirus maltsch</taxon>
    </lineage>
</organism>
<accession>A0A6J7XDY0</accession>
<gene>
    <name evidence="1" type="ORF">UFOVP755_38</name>
</gene>
<proteinExistence type="predicted"/>